<protein>
    <submittedName>
        <fullName evidence="1">Uncharacterized protein</fullName>
    </submittedName>
</protein>
<reference evidence="1" key="1">
    <citation type="submission" date="2009-07" db="EMBL/GenBank/DDBJ databases">
        <authorList>
            <person name="Weinstock G."/>
            <person name="Sodergren E."/>
            <person name="Clifton S."/>
            <person name="Fulton L."/>
            <person name="Fulton B."/>
            <person name="Courtney L."/>
            <person name="Fronick C."/>
            <person name="Harrison M."/>
            <person name="Strong C."/>
            <person name="Farmer C."/>
            <person name="Delahaunty K."/>
            <person name="Markovic C."/>
            <person name="Hall O."/>
            <person name="Minx P."/>
            <person name="Tomlinson C."/>
            <person name="Mitreva M."/>
            <person name="Nelson J."/>
            <person name="Hou S."/>
            <person name="Wollam A."/>
            <person name="Pepin K.H."/>
            <person name="Johnson M."/>
            <person name="Bhonagiri V."/>
            <person name="Nash W.E."/>
            <person name="Warren W."/>
            <person name="Chinwalla A."/>
            <person name="Mardis E.R."/>
            <person name="Wilson R.K."/>
        </authorList>
    </citation>
    <scope>NUCLEOTIDE SEQUENCE [LARGE SCALE GENOMIC DNA]</scope>
    <source>
        <strain evidence="1">DSM 14469</strain>
    </source>
</reference>
<gene>
    <name evidence="1" type="ORF">BRYFOR_05329</name>
</gene>
<dbReference type="Proteomes" id="UP000005561">
    <property type="component" value="Unassembled WGS sequence"/>
</dbReference>
<evidence type="ECO:0000313" key="2">
    <source>
        <dbReference type="Proteomes" id="UP000005561"/>
    </source>
</evidence>
<proteinExistence type="predicted"/>
<sequence length="63" mass="7279">MTSVSYGLIWGSYQISEASVSLILYYHCLADKHNFSSLTMIFIPKLLHSQNNQSYYCDSCCRF</sequence>
<name>C6L9N9_9FIRM</name>
<accession>C6L9N9</accession>
<comment type="caution">
    <text evidence="1">The sequence shown here is derived from an EMBL/GenBank/DDBJ whole genome shotgun (WGS) entry which is preliminary data.</text>
</comment>
<dbReference type="EMBL" id="ACCL02000001">
    <property type="protein sequence ID" value="EET62978.1"/>
    <property type="molecule type" value="Genomic_DNA"/>
</dbReference>
<organism evidence="1 2">
    <name type="scientific">Marvinbryantia formatexigens DSM 14469</name>
    <dbReference type="NCBI Taxonomy" id="478749"/>
    <lineage>
        <taxon>Bacteria</taxon>
        <taxon>Bacillati</taxon>
        <taxon>Bacillota</taxon>
        <taxon>Clostridia</taxon>
        <taxon>Lachnospirales</taxon>
        <taxon>Lachnospiraceae</taxon>
        <taxon>Marvinbryantia</taxon>
    </lineage>
</organism>
<evidence type="ECO:0000313" key="1">
    <source>
        <dbReference type="EMBL" id="EET62978.1"/>
    </source>
</evidence>
<keyword evidence="2" id="KW-1185">Reference proteome</keyword>
<dbReference type="AlphaFoldDB" id="C6L9N9"/>